<proteinExistence type="predicted"/>
<evidence type="ECO:0000313" key="1">
    <source>
        <dbReference type="EMBL" id="KKM01803.1"/>
    </source>
</evidence>
<comment type="caution">
    <text evidence="1">The sequence shown here is derived from an EMBL/GenBank/DDBJ whole genome shotgun (WGS) entry which is preliminary data.</text>
</comment>
<gene>
    <name evidence="1" type="ORF">LCGC14_1790790</name>
</gene>
<dbReference type="EMBL" id="LAZR01017098">
    <property type="protein sequence ID" value="KKM01803.1"/>
    <property type="molecule type" value="Genomic_DNA"/>
</dbReference>
<sequence>MPIAASDLKAFGAVNHAEDDTTLQGGAISTVKRIEFTPIATDDDIEAISSQAADTMNLTITARDTAGAIVSETLALTGTTAVIFATIGIVERFMKGVLASAATGVITIRRSVAGATIATLEIGETEVRRLFYDAASEVGVTTRVEKVFLKNDHATLTLTNAEIELTADPAATIRIGGAPTVDDTATVANRKATPASVTFVDDSVAQAVPGNELTAGQAIGVWAEMIRGASAAAIKDTFTVQLAGTTT</sequence>
<name>A0A0F9JS89_9ZZZZ</name>
<reference evidence="1" key="1">
    <citation type="journal article" date="2015" name="Nature">
        <title>Complex archaea that bridge the gap between prokaryotes and eukaryotes.</title>
        <authorList>
            <person name="Spang A."/>
            <person name="Saw J.H."/>
            <person name="Jorgensen S.L."/>
            <person name="Zaremba-Niedzwiedzka K."/>
            <person name="Martijn J."/>
            <person name="Lind A.E."/>
            <person name="van Eijk R."/>
            <person name="Schleper C."/>
            <person name="Guy L."/>
            <person name="Ettema T.J."/>
        </authorList>
    </citation>
    <scope>NUCLEOTIDE SEQUENCE</scope>
</reference>
<dbReference type="AlphaFoldDB" id="A0A0F9JS89"/>
<protein>
    <submittedName>
        <fullName evidence="1">Uncharacterized protein</fullName>
    </submittedName>
</protein>
<accession>A0A0F9JS89</accession>
<organism evidence="1">
    <name type="scientific">marine sediment metagenome</name>
    <dbReference type="NCBI Taxonomy" id="412755"/>
    <lineage>
        <taxon>unclassified sequences</taxon>
        <taxon>metagenomes</taxon>
        <taxon>ecological metagenomes</taxon>
    </lineage>
</organism>